<organism evidence="1 2">
    <name type="scientific">Lentinus brumalis</name>
    <dbReference type="NCBI Taxonomy" id="2498619"/>
    <lineage>
        <taxon>Eukaryota</taxon>
        <taxon>Fungi</taxon>
        <taxon>Dikarya</taxon>
        <taxon>Basidiomycota</taxon>
        <taxon>Agaricomycotina</taxon>
        <taxon>Agaricomycetes</taxon>
        <taxon>Polyporales</taxon>
        <taxon>Polyporaceae</taxon>
        <taxon>Lentinus</taxon>
    </lineage>
</organism>
<dbReference type="Pfam" id="PF18758">
    <property type="entry name" value="KDZ"/>
    <property type="match status" value="1"/>
</dbReference>
<protein>
    <submittedName>
        <fullName evidence="1">Uncharacterized protein</fullName>
    </submittedName>
</protein>
<dbReference type="STRING" id="139420.A0A371CVR2"/>
<evidence type="ECO:0000313" key="2">
    <source>
        <dbReference type="Proteomes" id="UP000256964"/>
    </source>
</evidence>
<accession>A0A371CVR2</accession>
<dbReference type="Proteomes" id="UP000256964">
    <property type="component" value="Unassembled WGS sequence"/>
</dbReference>
<dbReference type="AlphaFoldDB" id="A0A371CVR2"/>
<gene>
    <name evidence="1" type="ORF">OH76DRAFT_1359738</name>
</gene>
<sequence>MGVLIPGCRPDDITLACVFCPCIGFNMPSNLKEVTPKNKLFLYGPVYGGDSNHGASKRARKDNKNDRRLAPGYWVDHPRQVVHLVCCAALTHDLLSYPQDQTCSGFKVGRSQRTGKFRFVEISGIVAITCRHIFFRSGAVIDLIMGKRYSFTNFALAGAMRGDEELPEHHWSYDVLCIYIKQMLERWGVYFPKLVPIIAKMFCCIPLFHIHSHRDLCQAVFSMCYAIGWGLLHMETVEHPWARLNKAAAPLREMTGGACHDAYNDLFNFWNREKLERMGECL</sequence>
<dbReference type="EMBL" id="KZ857451">
    <property type="protein sequence ID" value="RDX44363.1"/>
    <property type="molecule type" value="Genomic_DNA"/>
</dbReference>
<reference evidence="1 2" key="1">
    <citation type="journal article" date="2018" name="Biotechnol. Biofuels">
        <title>Integrative visual omics of the white-rot fungus Polyporus brumalis exposes the biotechnological potential of its oxidative enzymes for delignifying raw plant biomass.</title>
        <authorList>
            <person name="Miyauchi S."/>
            <person name="Rancon A."/>
            <person name="Drula E."/>
            <person name="Hage H."/>
            <person name="Chaduli D."/>
            <person name="Favel A."/>
            <person name="Grisel S."/>
            <person name="Henrissat B."/>
            <person name="Herpoel-Gimbert I."/>
            <person name="Ruiz-Duenas F.J."/>
            <person name="Chevret D."/>
            <person name="Hainaut M."/>
            <person name="Lin J."/>
            <person name="Wang M."/>
            <person name="Pangilinan J."/>
            <person name="Lipzen A."/>
            <person name="Lesage-Meessen L."/>
            <person name="Navarro D."/>
            <person name="Riley R."/>
            <person name="Grigoriev I.V."/>
            <person name="Zhou S."/>
            <person name="Raouche S."/>
            <person name="Rosso M.N."/>
        </authorList>
    </citation>
    <scope>NUCLEOTIDE SEQUENCE [LARGE SCALE GENOMIC DNA]</scope>
    <source>
        <strain evidence="1 2">BRFM 1820</strain>
    </source>
</reference>
<dbReference type="InterPro" id="IPR040521">
    <property type="entry name" value="KDZ"/>
</dbReference>
<evidence type="ECO:0000313" key="1">
    <source>
        <dbReference type="EMBL" id="RDX44363.1"/>
    </source>
</evidence>
<keyword evidence="2" id="KW-1185">Reference proteome</keyword>
<name>A0A371CVR2_9APHY</name>
<proteinExistence type="predicted"/>
<dbReference type="OrthoDB" id="2773026at2759"/>